<dbReference type="PANTHER" id="PTHR10366:SF564">
    <property type="entry name" value="STEROL-4-ALPHA-CARBOXYLATE 3-DEHYDROGENASE, DECARBOXYLATING"/>
    <property type="match status" value="1"/>
</dbReference>
<evidence type="ECO:0000313" key="4">
    <source>
        <dbReference type="Proteomes" id="UP000249432"/>
    </source>
</evidence>
<evidence type="ECO:0000256" key="1">
    <source>
        <dbReference type="ARBA" id="ARBA00023002"/>
    </source>
</evidence>
<dbReference type="EMBL" id="QFRA01000035">
    <property type="protein sequence ID" value="PZR03558.1"/>
    <property type="molecule type" value="Genomic_DNA"/>
</dbReference>
<keyword evidence="1" id="KW-0560">Oxidoreductase</keyword>
<protein>
    <recommendedName>
        <fullName evidence="2">3-beta hydroxysteroid dehydrogenase/isomerase domain-containing protein</fullName>
    </recommendedName>
</protein>
<dbReference type="Gene3D" id="3.40.50.720">
    <property type="entry name" value="NAD(P)-binding Rossmann-like Domain"/>
    <property type="match status" value="1"/>
</dbReference>
<dbReference type="RefSeq" id="WP_368665397.1">
    <property type="nucleotide sequence ID" value="NZ_CAKZHK010000008.1"/>
</dbReference>
<dbReference type="AlphaFoldDB" id="A0A2W5U4B4"/>
<dbReference type="InterPro" id="IPR036291">
    <property type="entry name" value="NAD(P)-bd_dom_sf"/>
</dbReference>
<feature type="domain" description="3-beta hydroxysteroid dehydrogenase/isomerase" evidence="2">
    <location>
        <begin position="4"/>
        <end position="90"/>
    </location>
</feature>
<dbReference type="GO" id="GO:0006694">
    <property type="term" value="P:steroid biosynthetic process"/>
    <property type="evidence" value="ECO:0007669"/>
    <property type="project" value="InterPro"/>
</dbReference>
<dbReference type="InterPro" id="IPR002225">
    <property type="entry name" value="3Beta_OHSteriod_DH/Estase"/>
</dbReference>
<dbReference type="PANTHER" id="PTHR10366">
    <property type="entry name" value="NAD DEPENDENT EPIMERASE/DEHYDRATASE"/>
    <property type="match status" value="1"/>
</dbReference>
<dbReference type="InterPro" id="IPR050425">
    <property type="entry name" value="NAD(P)_dehydrat-like"/>
</dbReference>
<dbReference type="Pfam" id="PF01073">
    <property type="entry name" value="3Beta_HSD"/>
    <property type="match status" value="1"/>
</dbReference>
<accession>A0A2W5U4B4</accession>
<name>A0A2W5U4B4_9CORY</name>
<reference evidence="3 4" key="1">
    <citation type="submission" date="2017-08" db="EMBL/GenBank/DDBJ databases">
        <title>Infants hospitalized years apart are colonized by the same room-sourced microbial strains.</title>
        <authorList>
            <person name="Brooks B."/>
            <person name="Olm M.R."/>
            <person name="Firek B.A."/>
            <person name="Baker R."/>
            <person name="Thomas B.C."/>
            <person name="Morowitz M.J."/>
            <person name="Banfield J.F."/>
        </authorList>
    </citation>
    <scope>NUCLEOTIDE SEQUENCE [LARGE SCALE GENOMIC DNA]</scope>
    <source>
        <strain evidence="3">S2_003_000_R1_3</strain>
    </source>
</reference>
<dbReference type="Proteomes" id="UP000249432">
    <property type="component" value="Unassembled WGS sequence"/>
</dbReference>
<gene>
    <name evidence="3" type="ORF">DI525_09710</name>
</gene>
<sequence length="144" mass="15874">MDYVLHLASPLGGENHNDPKLIPTAKAGVTNVFSAAIDAGVKKIVMTSSAAAVFPGRADTHRTIDENFWTDIYNKLITNYMRSKVVAERTAWDIVWQAGGNKTCHDPSRSNFRAVYERAKLQHRAVIHVDIARCTESEGHVPGS</sequence>
<dbReference type="SUPFAM" id="SSF51735">
    <property type="entry name" value="NAD(P)-binding Rossmann-fold domains"/>
    <property type="match status" value="1"/>
</dbReference>
<evidence type="ECO:0000313" key="3">
    <source>
        <dbReference type="EMBL" id="PZR03558.1"/>
    </source>
</evidence>
<evidence type="ECO:0000259" key="2">
    <source>
        <dbReference type="Pfam" id="PF01073"/>
    </source>
</evidence>
<dbReference type="GO" id="GO:0016616">
    <property type="term" value="F:oxidoreductase activity, acting on the CH-OH group of donors, NAD or NADP as acceptor"/>
    <property type="evidence" value="ECO:0007669"/>
    <property type="project" value="InterPro"/>
</dbReference>
<proteinExistence type="predicted"/>
<comment type="caution">
    <text evidence="3">The sequence shown here is derived from an EMBL/GenBank/DDBJ whole genome shotgun (WGS) entry which is preliminary data.</text>
</comment>
<organism evidence="3 4">
    <name type="scientific">Corynebacterium kroppenstedtii</name>
    <dbReference type="NCBI Taxonomy" id="161879"/>
    <lineage>
        <taxon>Bacteria</taxon>
        <taxon>Bacillati</taxon>
        <taxon>Actinomycetota</taxon>
        <taxon>Actinomycetes</taxon>
        <taxon>Mycobacteriales</taxon>
        <taxon>Corynebacteriaceae</taxon>
        <taxon>Corynebacterium</taxon>
    </lineage>
</organism>